<evidence type="ECO:0000256" key="5">
    <source>
        <dbReference type="SAM" id="SignalP"/>
    </source>
</evidence>
<dbReference type="AlphaFoldDB" id="A0A6N2VBU3"/>
<dbReference type="SUPFAM" id="SSF53850">
    <property type="entry name" value="Periplasmic binding protein-like II"/>
    <property type="match status" value="2"/>
</dbReference>
<dbReference type="PANTHER" id="PTHR30290:SF10">
    <property type="entry name" value="PERIPLASMIC OLIGOPEPTIDE-BINDING PROTEIN-RELATED"/>
    <property type="match status" value="1"/>
</dbReference>
<gene>
    <name evidence="7" type="primary">oppA</name>
    <name evidence="7" type="ORF">BGLFYP119_02603</name>
</gene>
<dbReference type="InterPro" id="IPR000914">
    <property type="entry name" value="SBP_5_dom"/>
</dbReference>
<keyword evidence="3" id="KW-0813">Transport</keyword>
<feature type="signal peptide" evidence="5">
    <location>
        <begin position="1"/>
        <end position="22"/>
    </location>
</feature>
<feature type="chain" id="PRO_5039585006" evidence="5">
    <location>
        <begin position="23"/>
        <end position="569"/>
    </location>
</feature>
<name>A0A6N2VBU3_9FIRM</name>
<dbReference type="GO" id="GO:1904680">
    <property type="term" value="F:peptide transmembrane transporter activity"/>
    <property type="evidence" value="ECO:0007669"/>
    <property type="project" value="TreeGrafter"/>
</dbReference>
<dbReference type="EMBL" id="CACRST010000025">
    <property type="protein sequence ID" value="VYT27854.1"/>
    <property type="molecule type" value="Genomic_DNA"/>
</dbReference>
<evidence type="ECO:0000256" key="1">
    <source>
        <dbReference type="ARBA" id="ARBA00004196"/>
    </source>
</evidence>
<dbReference type="Pfam" id="PF00496">
    <property type="entry name" value="SBP_bac_5"/>
    <property type="match status" value="1"/>
</dbReference>
<keyword evidence="4 5" id="KW-0732">Signal</keyword>
<dbReference type="GO" id="GO:0030313">
    <property type="term" value="C:cell envelope"/>
    <property type="evidence" value="ECO:0007669"/>
    <property type="project" value="UniProtKB-SubCell"/>
</dbReference>
<dbReference type="InterPro" id="IPR039424">
    <property type="entry name" value="SBP_5"/>
</dbReference>
<accession>A0A6N2VBU3</accession>
<comment type="subcellular location">
    <subcellularLocation>
        <location evidence="1">Cell envelope</location>
    </subcellularLocation>
</comment>
<dbReference type="CDD" id="cd08504">
    <property type="entry name" value="PBP2_OppA"/>
    <property type="match status" value="1"/>
</dbReference>
<proteinExistence type="inferred from homology"/>
<dbReference type="Gene3D" id="3.40.190.10">
    <property type="entry name" value="Periplasmic binding protein-like II"/>
    <property type="match status" value="2"/>
</dbReference>
<comment type="similarity">
    <text evidence="2">Belongs to the bacterial solute-binding protein 5 family.</text>
</comment>
<feature type="domain" description="Solute-binding protein family 5" evidence="6">
    <location>
        <begin position="156"/>
        <end position="563"/>
    </location>
</feature>
<evidence type="ECO:0000256" key="3">
    <source>
        <dbReference type="ARBA" id="ARBA00022448"/>
    </source>
</evidence>
<dbReference type="Gene3D" id="3.10.105.10">
    <property type="entry name" value="Dipeptide-binding Protein, Domain 3"/>
    <property type="match status" value="2"/>
</dbReference>
<protein>
    <submittedName>
        <fullName evidence="7">Oligopeptide-binding protein OppA</fullName>
    </submittedName>
</protein>
<dbReference type="GO" id="GO:0015833">
    <property type="term" value="P:peptide transport"/>
    <property type="evidence" value="ECO:0007669"/>
    <property type="project" value="TreeGrafter"/>
</dbReference>
<evidence type="ECO:0000256" key="4">
    <source>
        <dbReference type="ARBA" id="ARBA00022729"/>
    </source>
</evidence>
<dbReference type="Gene3D" id="3.90.76.10">
    <property type="entry name" value="Dipeptide-binding Protein, Domain 1"/>
    <property type="match status" value="1"/>
</dbReference>
<reference evidence="7" key="1">
    <citation type="submission" date="2019-11" db="EMBL/GenBank/DDBJ databases">
        <authorList>
            <person name="Feng L."/>
        </authorList>
    </citation>
    <scope>NUCLEOTIDE SEQUENCE</scope>
    <source>
        <strain evidence="7">BgluceraseaLFYP119</strain>
    </source>
</reference>
<dbReference type="PANTHER" id="PTHR30290">
    <property type="entry name" value="PERIPLASMIC BINDING COMPONENT OF ABC TRANSPORTER"/>
    <property type="match status" value="1"/>
</dbReference>
<sequence>MKKKLAAMALATAMAVTTVGGATVFASEEHGPSSEAAPAWDAYNARIAEIRTETDLVKREALMHEAEDELMNTWAVVPLYYYNDVYMQKTDVENIYCNLFGFKYFGYAKTPDNSLSLQVASEPNKLDPALNSSVDGACLAILAFSGLYSYDAEGQLVPELAESYEMSEDGQMYTFTLRDGLKWSDGEELNAEDVKYSWDRLANPETGADYAYLTDIIAKNDDGTLKIEASEDGKTFTVHLTAPCAYFLDLCAFPAFYPVPQQNVESAEGAAENPGAWCVESGFVTSGPMTCTEWKHNESMTYEKNPNYFRADEVSLEKVQFMLSSDDTAIWNAFEDGSLQFIDTIATDMMETAKAKEEYHNVPTLGTYYAGFNVNSELFAGKTVQQAADMRKAMTLLIDRQYIVDTIAQADQEIANTFIPTGMADGNGGEFRANDDAYTYPMEDVVGYFDPSPEAYEANLEEARKLLEGAGYQFDESGMLSADTPINMTYLTNDSEGNVKIGESIQQDFAAIGINVTVETREWSVFLDERKQGKFDFCREGWLSDYNDPINMLEMWETESGNNDMQFGR</sequence>
<organism evidence="7">
    <name type="scientific">Blautia glucerasea</name>
    <dbReference type="NCBI Taxonomy" id="536633"/>
    <lineage>
        <taxon>Bacteria</taxon>
        <taxon>Bacillati</taxon>
        <taxon>Bacillota</taxon>
        <taxon>Clostridia</taxon>
        <taxon>Lachnospirales</taxon>
        <taxon>Lachnospiraceae</taxon>
        <taxon>Blautia</taxon>
    </lineage>
</organism>
<dbReference type="RefSeq" id="WP_156355132.1">
    <property type="nucleotide sequence ID" value="NZ_CACRST010000025.1"/>
</dbReference>
<evidence type="ECO:0000256" key="2">
    <source>
        <dbReference type="ARBA" id="ARBA00005695"/>
    </source>
</evidence>
<evidence type="ECO:0000259" key="6">
    <source>
        <dbReference type="Pfam" id="PF00496"/>
    </source>
</evidence>
<evidence type="ECO:0000313" key="7">
    <source>
        <dbReference type="EMBL" id="VYT27854.1"/>
    </source>
</evidence>